<dbReference type="AlphaFoldDB" id="A0A4C1YKM9"/>
<accession>A0A4C1YKM9</accession>
<feature type="region of interest" description="Disordered" evidence="1">
    <location>
        <begin position="1"/>
        <end position="56"/>
    </location>
</feature>
<feature type="compositionally biased region" description="Basic and acidic residues" evidence="1">
    <location>
        <begin position="1"/>
        <end position="11"/>
    </location>
</feature>
<proteinExistence type="predicted"/>
<name>A0A4C1YKM9_EUMVA</name>
<protein>
    <submittedName>
        <fullName evidence="2">Uncharacterized protein</fullName>
    </submittedName>
</protein>
<reference evidence="2 3" key="1">
    <citation type="journal article" date="2019" name="Commun. Biol.">
        <title>The bagworm genome reveals a unique fibroin gene that provides high tensile strength.</title>
        <authorList>
            <person name="Kono N."/>
            <person name="Nakamura H."/>
            <person name="Ohtoshi R."/>
            <person name="Tomita M."/>
            <person name="Numata K."/>
            <person name="Arakawa K."/>
        </authorList>
    </citation>
    <scope>NUCLEOTIDE SEQUENCE [LARGE SCALE GENOMIC DNA]</scope>
</reference>
<comment type="caution">
    <text evidence="2">The sequence shown here is derived from an EMBL/GenBank/DDBJ whole genome shotgun (WGS) entry which is preliminary data.</text>
</comment>
<gene>
    <name evidence="2" type="ORF">EVAR_63318_1</name>
</gene>
<evidence type="ECO:0000256" key="1">
    <source>
        <dbReference type="SAM" id="MobiDB-lite"/>
    </source>
</evidence>
<keyword evidence="3" id="KW-1185">Reference proteome</keyword>
<sequence length="84" mass="9204">MKIQSARERRCSVRARSGGGRGPRAAGRLRAGHHHRDGRHSAAPTQKPARRKHAPKAADVEFIFSWRGHTTANRRDASSGVSTV</sequence>
<dbReference type="EMBL" id="BGZK01001312">
    <property type="protein sequence ID" value="GBP76971.1"/>
    <property type="molecule type" value="Genomic_DNA"/>
</dbReference>
<evidence type="ECO:0000313" key="2">
    <source>
        <dbReference type="EMBL" id="GBP76971.1"/>
    </source>
</evidence>
<dbReference type="Proteomes" id="UP000299102">
    <property type="component" value="Unassembled WGS sequence"/>
</dbReference>
<evidence type="ECO:0000313" key="3">
    <source>
        <dbReference type="Proteomes" id="UP000299102"/>
    </source>
</evidence>
<organism evidence="2 3">
    <name type="scientific">Eumeta variegata</name>
    <name type="common">Bagworm moth</name>
    <name type="synonym">Eumeta japonica</name>
    <dbReference type="NCBI Taxonomy" id="151549"/>
    <lineage>
        <taxon>Eukaryota</taxon>
        <taxon>Metazoa</taxon>
        <taxon>Ecdysozoa</taxon>
        <taxon>Arthropoda</taxon>
        <taxon>Hexapoda</taxon>
        <taxon>Insecta</taxon>
        <taxon>Pterygota</taxon>
        <taxon>Neoptera</taxon>
        <taxon>Endopterygota</taxon>
        <taxon>Lepidoptera</taxon>
        <taxon>Glossata</taxon>
        <taxon>Ditrysia</taxon>
        <taxon>Tineoidea</taxon>
        <taxon>Psychidae</taxon>
        <taxon>Oiketicinae</taxon>
        <taxon>Eumeta</taxon>
    </lineage>
</organism>